<proteinExistence type="predicted"/>
<evidence type="ECO:0000313" key="1">
    <source>
        <dbReference type="EMBL" id="KAJ2798350.1"/>
    </source>
</evidence>
<accession>A0ACC1L063</accession>
<dbReference type="EMBL" id="JANBUP010002964">
    <property type="protein sequence ID" value="KAJ2798350.1"/>
    <property type="molecule type" value="Genomic_DNA"/>
</dbReference>
<dbReference type="Proteomes" id="UP001140096">
    <property type="component" value="Unassembled WGS sequence"/>
</dbReference>
<name>A0ACC1L063_9FUNG</name>
<comment type="caution">
    <text evidence="1">The sequence shown here is derived from an EMBL/GenBank/DDBJ whole genome shotgun (WGS) entry which is preliminary data.</text>
</comment>
<gene>
    <name evidence="1" type="ORF">H4S07_005713</name>
</gene>
<evidence type="ECO:0000313" key="2">
    <source>
        <dbReference type="Proteomes" id="UP001140096"/>
    </source>
</evidence>
<keyword evidence="2" id="KW-1185">Reference proteome</keyword>
<sequence length="87" mass="9023">MPQLLGGFSVADIYSQPTSPFGNCPSILDATIGAPTPLFMNIDSFNVNPLPASANSWATGMSDSTAMDTSTSMPGQAHNMASGFPHM</sequence>
<reference evidence="1" key="1">
    <citation type="submission" date="2022-07" db="EMBL/GenBank/DDBJ databases">
        <title>Phylogenomic reconstructions and comparative analyses of Kickxellomycotina fungi.</title>
        <authorList>
            <person name="Reynolds N.K."/>
            <person name="Stajich J.E."/>
            <person name="Barry K."/>
            <person name="Grigoriev I.V."/>
            <person name="Crous P."/>
            <person name="Smith M.E."/>
        </authorList>
    </citation>
    <scope>NUCLEOTIDE SEQUENCE</scope>
    <source>
        <strain evidence="1">CBS 102833</strain>
    </source>
</reference>
<protein>
    <submittedName>
        <fullName evidence="1">Uncharacterized protein</fullName>
    </submittedName>
</protein>
<organism evidence="1 2">
    <name type="scientific">Coemansia furcata</name>
    <dbReference type="NCBI Taxonomy" id="417177"/>
    <lineage>
        <taxon>Eukaryota</taxon>
        <taxon>Fungi</taxon>
        <taxon>Fungi incertae sedis</taxon>
        <taxon>Zoopagomycota</taxon>
        <taxon>Kickxellomycotina</taxon>
        <taxon>Kickxellomycetes</taxon>
        <taxon>Kickxellales</taxon>
        <taxon>Kickxellaceae</taxon>
        <taxon>Coemansia</taxon>
    </lineage>
</organism>